<dbReference type="InterPro" id="IPR011066">
    <property type="entry name" value="MscS_channel_C_sf"/>
</dbReference>
<protein>
    <recommendedName>
        <fullName evidence="7">Small-conductance mechanosensitive channel</fullName>
    </recommendedName>
</protein>
<dbReference type="SUPFAM" id="SSF82861">
    <property type="entry name" value="Mechanosensitive channel protein MscS (YggB), transmembrane region"/>
    <property type="match status" value="1"/>
</dbReference>
<dbReference type="PANTHER" id="PTHR30221:SF1">
    <property type="entry name" value="SMALL-CONDUCTANCE MECHANOSENSITIVE CHANNEL"/>
    <property type="match status" value="1"/>
</dbReference>
<evidence type="ECO:0000256" key="3">
    <source>
        <dbReference type="ARBA" id="ARBA00022475"/>
    </source>
</evidence>
<gene>
    <name evidence="10" type="ORF">G8D99_00885</name>
</gene>
<keyword evidence="7" id="KW-0407">Ion channel</keyword>
<dbReference type="InterPro" id="IPR023408">
    <property type="entry name" value="MscS_beta-dom_sf"/>
</dbReference>
<comment type="subunit">
    <text evidence="7">Homoheptamer.</text>
</comment>
<keyword evidence="7" id="KW-0813">Transport</keyword>
<dbReference type="InterPro" id="IPR010920">
    <property type="entry name" value="LSM_dom_sf"/>
</dbReference>
<dbReference type="GO" id="GO:0005886">
    <property type="term" value="C:plasma membrane"/>
    <property type="evidence" value="ECO:0007669"/>
    <property type="project" value="UniProtKB-SubCell"/>
</dbReference>
<feature type="transmembrane region" description="Helical" evidence="7">
    <location>
        <begin position="93"/>
        <end position="118"/>
    </location>
</feature>
<evidence type="ECO:0000256" key="2">
    <source>
        <dbReference type="ARBA" id="ARBA00008017"/>
    </source>
</evidence>
<dbReference type="InterPro" id="IPR049278">
    <property type="entry name" value="MS_channel_C"/>
</dbReference>
<evidence type="ECO:0000256" key="1">
    <source>
        <dbReference type="ARBA" id="ARBA00004651"/>
    </source>
</evidence>
<evidence type="ECO:0000256" key="5">
    <source>
        <dbReference type="ARBA" id="ARBA00022989"/>
    </source>
</evidence>
<name>A0A6G8S0Q3_9GAMM</name>
<keyword evidence="6 7" id="KW-0472">Membrane</keyword>
<accession>A0A6G8S0Q3</accession>
<dbReference type="RefSeq" id="WP_166321762.1">
    <property type="nucleotide sequence ID" value="NZ_CP049916.1"/>
</dbReference>
<dbReference type="Gene3D" id="1.10.287.1260">
    <property type="match status" value="1"/>
</dbReference>
<dbReference type="AlphaFoldDB" id="A0A6G8S0Q3"/>
<dbReference type="InterPro" id="IPR011014">
    <property type="entry name" value="MscS_channel_TM-2"/>
</dbReference>
<reference evidence="10 11" key="1">
    <citation type="submission" date="2020-03" db="EMBL/GenBank/DDBJ databases">
        <authorList>
            <person name="Zhu W."/>
        </authorList>
    </citation>
    <scope>NUCLEOTIDE SEQUENCE [LARGE SCALE GENOMIC DNA]</scope>
    <source>
        <strain evidence="10 11">185</strain>
    </source>
</reference>
<dbReference type="SUPFAM" id="SSF50182">
    <property type="entry name" value="Sm-like ribonucleoproteins"/>
    <property type="match status" value="1"/>
</dbReference>
<dbReference type="Pfam" id="PF00924">
    <property type="entry name" value="MS_channel_2nd"/>
    <property type="match status" value="1"/>
</dbReference>
<comment type="function">
    <text evidence="7">Mechanosensitive channel that participates in the regulation of osmotic pressure changes within the cell, opening in response to stretch forces in the membrane lipid bilayer, without the need for other proteins. Contributes to normal resistance to hypoosmotic shock. Forms an ion channel of 1.0 nanosiemens conductance with a slight preference for anions.</text>
</comment>
<evidence type="ECO:0000259" key="8">
    <source>
        <dbReference type="Pfam" id="PF00924"/>
    </source>
</evidence>
<keyword evidence="7" id="KW-0406">Ion transport</keyword>
<evidence type="ECO:0000313" key="10">
    <source>
        <dbReference type="EMBL" id="QIO07727.1"/>
    </source>
</evidence>
<comment type="caution">
    <text evidence="7">Lacks conserved residue(s) required for the propagation of feature annotation.</text>
</comment>
<dbReference type="Gene3D" id="2.30.30.60">
    <property type="match status" value="1"/>
</dbReference>
<dbReference type="GO" id="GO:0008381">
    <property type="term" value="F:mechanosensitive monoatomic ion channel activity"/>
    <property type="evidence" value="ECO:0007669"/>
    <property type="project" value="InterPro"/>
</dbReference>
<keyword evidence="11" id="KW-1185">Reference proteome</keyword>
<sequence>MAEEQNTLNDVTQGTTQLLHEATEKTAQTVMAHTAKYNDAYKTIDKFVEAFWERLPYICIALVVFTLFYLLSKLFKFFVRKALADRSYTKQNLVLVLNRVGSSAIIFIGFLIAMVIAIPGFTPGQLMSALGIGSVAIGFAFKDIFQNLLSGILILLGEPFKIGDDIIVSGMEGTVEDIQIRATFLRSPDGRRIVIPNATVYTSPVTVNTAYQRRRCEFIVGIGYEDDVQKAKELVLDILDRDTTILSQPGFSVNVTALADFSVNLKVQWWVNTSEVVTSTSISTVQEKVIHSFADNNISIPYPVQEVKVYRGDASQEDESGRAKQST</sequence>
<keyword evidence="5 7" id="KW-1133">Transmembrane helix</keyword>
<feature type="domain" description="Mechanosensitive ion channel MscS" evidence="8">
    <location>
        <begin position="143"/>
        <end position="205"/>
    </location>
</feature>
<evidence type="ECO:0000313" key="11">
    <source>
        <dbReference type="Proteomes" id="UP000501939"/>
    </source>
</evidence>
<proteinExistence type="inferred from homology"/>
<dbReference type="Gene3D" id="3.30.70.100">
    <property type="match status" value="1"/>
</dbReference>
<dbReference type="EMBL" id="CP049916">
    <property type="protein sequence ID" value="QIO07727.1"/>
    <property type="molecule type" value="Genomic_DNA"/>
</dbReference>
<comment type="similarity">
    <text evidence="2 7">Belongs to the MscS (TC 1.A.23) family.</text>
</comment>
<evidence type="ECO:0000256" key="7">
    <source>
        <dbReference type="RuleBase" id="RU369025"/>
    </source>
</evidence>
<feature type="transmembrane region" description="Helical" evidence="7">
    <location>
        <begin position="55"/>
        <end position="72"/>
    </location>
</feature>
<comment type="subcellular location">
    <subcellularLocation>
        <location evidence="7">Cell inner membrane</location>
        <topology evidence="7">Multi-pass membrane protein</topology>
    </subcellularLocation>
    <subcellularLocation>
        <location evidence="1">Cell membrane</location>
        <topology evidence="1">Multi-pass membrane protein</topology>
    </subcellularLocation>
</comment>
<dbReference type="PANTHER" id="PTHR30221">
    <property type="entry name" value="SMALL-CONDUCTANCE MECHANOSENSITIVE CHANNEL"/>
    <property type="match status" value="1"/>
</dbReference>
<feature type="domain" description="Mechanosensitive ion channel MscS C-terminal" evidence="9">
    <location>
        <begin position="217"/>
        <end position="300"/>
    </location>
</feature>
<dbReference type="InterPro" id="IPR006685">
    <property type="entry name" value="MscS_channel_2nd"/>
</dbReference>
<dbReference type="InterPro" id="IPR045275">
    <property type="entry name" value="MscS_archaea/bacteria_type"/>
</dbReference>
<evidence type="ECO:0000256" key="4">
    <source>
        <dbReference type="ARBA" id="ARBA00022692"/>
    </source>
</evidence>
<dbReference type="Proteomes" id="UP000501939">
    <property type="component" value="Chromosome"/>
</dbReference>
<organism evidence="10 11">
    <name type="scientific">Acinetobacter lanii</name>
    <dbReference type="NCBI Taxonomy" id="2715163"/>
    <lineage>
        <taxon>Bacteria</taxon>
        <taxon>Pseudomonadati</taxon>
        <taxon>Pseudomonadota</taxon>
        <taxon>Gammaproteobacteria</taxon>
        <taxon>Moraxellales</taxon>
        <taxon>Moraxellaceae</taxon>
        <taxon>Acinetobacter</taxon>
    </lineage>
</organism>
<dbReference type="KEGG" id="alj:G8D99_00885"/>
<evidence type="ECO:0000256" key="6">
    <source>
        <dbReference type="ARBA" id="ARBA00023136"/>
    </source>
</evidence>
<keyword evidence="4 7" id="KW-0812">Transmembrane</keyword>
<evidence type="ECO:0000259" key="9">
    <source>
        <dbReference type="Pfam" id="PF21082"/>
    </source>
</evidence>
<keyword evidence="3" id="KW-1003">Cell membrane</keyword>
<dbReference type="Pfam" id="PF21082">
    <property type="entry name" value="MS_channel_3rd"/>
    <property type="match status" value="1"/>
</dbReference>
<dbReference type="SUPFAM" id="SSF82689">
    <property type="entry name" value="Mechanosensitive channel protein MscS (YggB), C-terminal domain"/>
    <property type="match status" value="1"/>
</dbReference>
<keyword evidence="7" id="KW-0997">Cell inner membrane</keyword>